<dbReference type="PANTHER" id="PTHR31061:SF24">
    <property type="entry name" value="LD22376P"/>
    <property type="match status" value="1"/>
</dbReference>
<gene>
    <name evidence="3" type="ORF">CLV58_10354</name>
</gene>
<feature type="transmembrane region" description="Helical" evidence="1">
    <location>
        <begin position="213"/>
        <end position="232"/>
    </location>
</feature>
<keyword evidence="1" id="KW-1133">Transmembrane helix</keyword>
<dbReference type="PANTHER" id="PTHR31061">
    <property type="entry name" value="LD22376P"/>
    <property type="match status" value="1"/>
</dbReference>
<feature type="transmembrane region" description="Helical" evidence="1">
    <location>
        <begin position="347"/>
        <end position="365"/>
    </location>
</feature>
<feature type="domain" description="DUF5009" evidence="2">
    <location>
        <begin position="20"/>
        <end position="183"/>
    </location>
</feature>
<keyword evidence="3" id="KW-0012">Acyltransferase</keyword>
<accession>A0A2T0TEI9</accession>
<evidence type="ECO:0000313" key="3">
    <source>
        <dbReference type="EMBL" id="PRY44085.1"/>
    </source>
</evidence>
<feature type="transmembrane region" description="Helical" evidence="1">
    <location>
        <begin position="279"/>
        <end position="300"/>
    </location>
</feature>
<keyword evidence="4" id="KW-1185">Reference proteome</keyword>
<feature type="transmembrane region" description="Helical" evidence="1">
    <location>
        <begin position="244"/>
        <end position="267"/>
    </location>
</feature>
<dbReference type="GO" id="GO:0016746">
    <property type="term" value="F:acyltransferase activity"/>
    <property type="evidence" value="ECO:0007669"/>
    <property type="project" value="UniProtKB-KW"/>
</dbReference>
<keyword evidence="1" id="KW-0812">Transmembrane</keyword>
<sequence length="404" mass="43621">MMHATTGSMTNRPTHRLLTRVDSIDVLRALTMVLMIFVNDLGSLTAIPGWLEHVPAGVDGIGLADVVFPAFLFIVGLSAPFAIQHRRSRGDSDGQLVGHILSRTVALLVMGLWLVNGEYIDEAVTGLKRVVWNVLACGSFILIWNSYPNTTAKPLVTGLKITGWLILLTLAIIYRGEASGRFQPHWWGILGLIGWSYLVGALATLIARDRIGLLTLIWLFFCALSMLAKANLLPSAIRLIPDAISGGTLAGLTLGGALTATVFRACLDRGQTQRMTIGFVIASLLLIGLSIYTHPIWVLAKLGATPAWLFLCSAFTLLAFTALHWLADIGGKGDWFRALKPAGTDTLLCYLIPYFAYAVVVLAGLHLPAVLLTGGVGLVKSILFALLCVWAAGRLNQFGIRLKL</sequence>
<dbReference type="Pfam" id="PF16401">
    <property type="entry name" value="DUF5009"/>
    <property type="match status" value="1"/>
</dbReference>
<feature type="transmembrane region" description="Helical" evidence="1">
    <location>
        <begin position="154"/>
        <end position="174"/>
    </location>
</feature>
<evidence type="ECO:0000259" key="2">
    <source>
        <dbReference type="Pfam" id="PF16401"/>
    </source>
</evidence>
<proteinExistence type="predicted"/>
<dbReference type="AlphaFoldDB" id="A0A2T0TEI9"/>
<protein>
    <submittedName>
        <fullName evidence="3">Putative acyltransferase</fullName>
    </submittedName>
</protein>
<dbReference type="InterPro" id="IPR032176">
    <property type="entry name" value="DUF5009"/>
</dbReference>
<feature type="transmembrane region" description="Helical" evidence="1">
    <location>
        <begin position="371"/>
        <end position="393"/>
    </location>
</feature>
<feature type="transmembrane region" description="Helical" evidence="1">
    <location>
        <begin position="96"/>
        <end position="115"/>
    </location>
</feature>
<feature type="transmembrane region" description="Helical" evidence="1">
    <location>
        <begin position="26"/>
        <end position="51"/>
    </location>
</feature>
<dbReference type="EMBL" id="PVTE01000003">
    <property type="protein sequence ID" value="PRY44085.1"/>
    <property type="molecule type" value="Genomic_DNA"/>
</dbReference>
<feature type="transmembrane region" description="Helical" evidence="1">
    <location>
        <begin position="130"/>
        <end position="147"/>
    </location>
</feature>
<name>A0A2T0TEI9_9BACT</name>
<dbReference type="Proteomes" id="UP000238375">
    <property type="component" value="Unassembled WGS sequence"/>
</dbReference>
<feature type="transmembrane region" description="Helical" evidence="1">
    <location>
        <begin position="186"/>
        <end position="206"/>
    </location>
</feature>
<feature type="transmembrane region" description="Helical" evidence="1">
    <location>
        <begin position="306"/>
        <end position="326"/>
    </location>
</feature>
<feature type="transmembrane region" description="Helical" evidence="1">
    <location>
        <begin position="63"/>
        <end position="84"/>
    </location>
</feature>
<keyword evidence="3" id="KW-0808">Transferase</keyword>
<evidence type="ECO:0000313" key="4">
    <source>
        <dbReference type="Proteomes" id="UP000238375"/>
    </source>
</evidence>
<keyword evidence="1" id="KW-0472">Membrane</keyword>
<comment type="caution">
    <text evidence="3">The sequence shown here is derived from an EMBL/GenBank/DDBJ whole genome shotgun (WGS) entry which is preliminary data.</text>
</comment>
<organism evidence="3 4">
    <name type="scientific">Spirosoma oryzae</name>
    <dbReference type="NCBI Taxonomy" id="1469603"/>
    <lineage>
        <taxon>Bacteria</taxon>
        <taxon>Pseudomonadati</taxon>
        <taxon>Bacteroidota</taxon>
        <taxon>Cytophagia</taxon>
        <taxon>Cytophagales</taxon>
        <taxon>Cytophagaceae</taxon>
        <taxon>Spirosoma</taxon>
    </lineage>
</organism>
<reference evidence="3 4" key="1">
    <citation type="submission" date="2018-03" db="EMBL/GenBank/DDBJ databases">
        <title>Genomic Encyclopedia of Archaeal and Bacterial Type Strains, Phase II (KMG-II): from individual species to whole genera.</title>
        <authorList>
            <person name="Goeker M."/>
        </authorList>
    </citation>
    <scope>NUCLEOTIDE SEQUENCE [LARGE SCALE GENOMIC DNA]</scope>
    <source>
        <strain evidence="3 4">DSM 28354</strain>
    </source>
</reference>
<evidence type="ECO:0000256" key="1">
    <source>
        <dbReference type="SAM" id="Phobius"/>
    </source>
</evidence>